<dbReference type="Proteomes" id="UP000664414">
    <property type="component" value="Unassembled WGS sequence"/>
</dbReference>
<dbReference type="Gene3D" id="3.30.930.30">
    <property type="match status" value="1"/>
</dbReference>
<dbReference type="Gene3D" id="3.40.50.300">
    <property type="entry name" value="P-loop containing nucleotide triphosphate hydrolases"/>
    <property type="match status" value="1"/>
</dbReference>
<protein>
    <submittedName>
        <fullName evidence="4">AAA family ATPase</fullName>
    </submittedName>
</protein>
<name>A0A8J7PKG0_9PROT</name>
<dbReference type="InterPro" id="IPR005053">
    <property type="entry name" value="MobA_MobL"/>
</dbReference>
<gene>
    <name evidence="4" type="ORF">J0H12_06030</name>
</gene>
<reference evidence="4" key="1">
    <citation type="submission" date="2021-02" db="EMBL/GenBank/DDBJ databases">
        <title>Thiocyanate and organic carbon inputs drive convergent selection for specific autotrophic Afipia and Thiobacillus strains within complex microbiomes.</title>
        <authorList>
            <person name="Huddy R.J."/>
            <person name="Sachdeva R."/>
            <person name="Kadzinga F."/>
            <person name="Kantor R.S."/>
            <person name="Harrison S.T.L."/>
            <person name="Banfield J.F."/>
        </authorList>
    </citation>
    <scope>NUCLEOTIDE SEQUENCE</scope>
    <source>
        <strain evidence="4">SCN18_10_11_15_R4_P_38_20</strain>
    </source>
</reference>
<accession>A0A8J7PKG0</accession>
<evidence type="ECO:0000313" key="4">
    <source>
        <dbReference type="EMBL" id="MBN9413462.1"/>
    </source>
</evidence>
<feature type="domain" description="MobA/MobL protein" evidence="3">
    <location>
        <begin position="6"/>
        <end position="152"/>
    </location>
</feature>
<dbReference type="AlphaFoldDB" id="A0A8J7PKG0"/>
<evidence type="ECO:0000256" key="1">
    <source>
        <dbReference type="ARBA" id="ARBA00010873"/>
    </source>
</evidence>
<evidence type="ECO:0000313" key="5">
    <source>
        <dbReference type="Proteomes" id="UP000664414"/>
    </source>
</evidence>
<dbReference type="Pfam" id="PF13604">
    <property type="entry name" value="AAA_30"/>
    <property type="match status" value="1"/>
</dbReference>
<comment type="similarity">
    <text evidence="1">Belongs to the MobA/MobL family.</text>
</comment>
<comment type="caution">
    <text evidence="4">The sequence shown here is derived from an EMBL/GenBank/DDBJ whole genome shotgun (WGS) entry which is preliminary data.</text>
</comment>
<dbReference type="SUPFAM" id="SSF52540">
    <property type="entry name" value="P-loop containing nucleoside triphosphate hydrolases"/>
    <property type="match status" value="1"/>
</dbReference>
<proteinExistence type="inferred from homology"/>
<evidence type="ECO:0000256" key="2">
    <source>
        <dbReference type="ARBA" id="ARBA00022971"/>
    </source>
</evidence>
<dbReference type="Pfam" id="PF03389">
    <property type="entry name" value="MobA_MobL"/>
    <property type="match status" value="1"/>
</dbReference>
<dbReference type="CDD" id="cd17933">
    <property type="entry name" value="DEXSc_RecD-like"/>
    <property type="match status" value="1"/>
</dbReference>
<organism evidence="4 5">
    <name type="scientific">Candidatus Paracaedimonas acanthamoebae</name>
    <dbReference type="NCBI Taxonomy" id="244581"/>
    <lineage>
        <taxon>Bacteria</taxon>
        <taxon>Pseudomonadati</taxon>
        <taxon>Pseudomonadota</taxon>
        <taxon>Alphaproteobacteria</taxon>
        <taxon>Holosporales</taxon>
        <taxon>Caedimonadaceae</taxon>
        <taxon>Candidatus Paracaedimonas</taxon>
    </lineage>
</organism>
<evidence type="ECO:0000259" key="3">
    <source>
        <dbReference type="Pfam" id="PF03389"/>
    </source>
</evidence>
<dbReference type="InterPro" id="IPR027417">
    <property type="entry name" value="P-loop_NTPase"/>
</dbReference>
<sequence>MQKFSDIVEGHEKRKDAQVYREYEFALPREFADEQCIKLANEFIQDQMCGQGMTVLANFHLDIDEETGERKPHCHALMLTRRFTEPGLSSKKEIDWNRRSLGAELREQFVAYTNFHLKIHGFDERLDHRSYAERGIEIEPQPKRGTNIKDMEFRIGNKLKDLFSTVTSEKANAFQETKLRNVCRIIRKPEIVLDIVSKHHSTFMWGDVEKVLNRYIDDQTLYKQIEHKLKSSKELVFLRYDSVKHNYGSIEDLSIYTTRSMVEFEINLVQLAERLSKAKNHEVYRHKVNAVITQFDQKLSKHGGLSPDQKKALHHITAPSQLSCIVGYAGAGKTTALEAAKEIWELDGYKVYGLAPTGRAAQNLVQSGISSQTLHKFLESHKEGRCQYRFGSVLVLDEAGMVDISRFDEFLQAVDDLKIKAIIVGDGAQLQPVEAGPAFRLVTEKIRSSNLEKVVRQQEEWQQEATKLFGTLKTREALQAYHQKGFVQFIEEKNHQLLN</sequence>
<keyword evidence="2" id="KW-0184">Conjugation</keyword>
<dbReference type="EMBL" id="JAFKGL010000024">
    <property type="protein sequence ID" value="MBN9413462.1"/>
    <property type="molecule type" value="Genomic_DNA"/>
</dbReference>